<proteinExistence type="predicted"/>
<reference evidence="8" key="2">
    <citation type="journal article" date="2014" name="ISME J.">
        <title>Microbial stratification in low pH oxic and suboxic macroscopic growths along an acid mine drainage.</title>
        <authorList>
            <person name="Mendez-Garcia C."/>
            <person name="Mesa V."/>
            <person name="Sprenger R.R."/>
            <person name="Richter M."/>
            <person name="Diez M.S."/>
            <person name="Solano J."/>
            <person name="Bargiela R."/>
            <person name="Golyshina O.V."/>
            <person name="Manteca A."/>
            <person name="Ramos J.L."/>
            <person name="Gallego J.R."/>
            <person name="Llorente I."/>
            <person name="Martins Dos Santos V.A."/>
            <person name="Jensen O.N."/>
            <person name="Pelaez A.I."/>
            <person name="Sanchez J."/>
            <person name="Ferrer M."/>
        </authorList>
    </citation>
    <scope>NUCLEOTIDE SEQUENCE</scope>
</reference>
<dbReference type="GO" id="GO:0016260">
    <property type="term" value="P:selenocysteine biosynthetic process"/>
    <property type="evidence" value="ECO:0007669"/>
    <property type="project" value="TreeGrafter"/>
</dbReference>
<dbReference type="EMBL" id="AUZX01010699">
    <property type="protein sequence ID" value="EQD46559.1"/>
    <property type="molecule type" value="Genomic_DNA"/>
</dbReference>
<protein>
    <submittedName>
        <fullName evidence="8">Selenophosphate synthase</fullName>
    </submittedName>
</protein>
<comment type="caution">
    <text evidence="8">The sequence shown here is derived from an EMBL/GenBank/DDBJ whole genome shotgun (WGS) entry which is preliminary data.</text>
</comment>
<evidence type="ECO:0000256" key="1">
    <source>
        <dbReference type="ARBA" id="ARBA00022679"/>
    </source>
</evidence>
<keyword evidence="1" id="KW-0808">Transferase</keyword>
<dbReference type="PANTHER" id="PTHR10256">
    <property type="entry name" value="SELENIDE, WATER DIKINASE"/>
    <property type="match status" value="1"/>
</dbReference>
<reference evidence="8" key="1">
    <citation type="submission" date="2013-08" db="EMBL/GenBank/DDBJ databases">
        <authorList>
            <person name="Mendez C."/>
            <person name="Richter M."/>
            <person name="Ferrer M."/>
            <person name="Sanchez J."/>
        </authorList>
    </citation>
    <scope>NUCLEOTIDE SEQUENCE</scope>
</reference>
<dbReference type="InterPro" id="IPR004536">
    <property type="entry name" value="SPS/SelD"/>
</dbReference>
<evidence type="ECO:0000256" key="3">
    <source>
        <dbReference type="ARBA" id="ARBA00022777"/>
    </source>
</evidence>
<keyword evidence="2" id="KW-0547">Nucleotide-binding</keyword>
<dbReference type="InterPro" id="IPR036676">
    <property type="entry name" value="PurM-like_C_sf"/>
</dbReference>
<dbReference type="Gene3D" id="3.30.1330.10">
    <property type="entry name" value="PurM-like, N-terminal domain"/>
    <property type="match status" value="1"/>
</dbReference>
<name>T1B0Z9_9ZZZZ</name>
<dbReference type="Pfam" id="PF02769">
    <property type="entry name" value="AIRS_C"/>
    <property type="match status" value="1"/>
</dbReference>
<evidence type="ECO:0000259" key="6">
    <source>
        <dbReference type="Pfam" id="PF00586"/>
    </source>
</evidence>
<keyword evidence="4" id="KW-0067">ATP-binding</keyword>
<dbReference type="PANTHER" id="PTHR10256:SF0">
    <property type="entry name" value="INACTIVE SELENIDE, WATER DIKINASE-LIKE PROTEIN-RELATED"/>
    <property type="match status" value="1"/>
</dbReference>
<gene>
    <name evidence="8" type="ORF">B1A_14576</name>
</gene>
<dbReference type="Pfam" id="PF00586">
    <property type="entry name" value="AIRS"/>
    <property type="match status" value="1"/>
</dbReference>
<keyword evidence="5" id="KW-0711">Selenium</keyword>
<keyword evidence="3" id="KW-0418">Kinase</keyword>
<dbReference type="NCBIfam" id="TIGR00476">
    <property type="entry name" value="selD"/>
    <property type="match status" value="1"/>
</dbReference>
<evidence type="ECO:0000256" key="4">
    <source>
        <dbReference type="ARBA" id="ARBA00022840"/>
    </source>
</evidence>
<feature type="domain" description="PurM-like C-terminal" evidence="7">
    <location>
        <begin position="62"/>
        <end position="150"/>
    </location>
</feature>
<evidence type="ECO:0000256" key="2">
    <source>
        <dbReference type="ARBA" id="ARBA00022741"/>
    </source>
</evidence>
<feature type="non-terminal residue" evidence="8">
    <location>
        <position position="159"/>
    </location>
</feature>
<dbReference type="AlphaFoldDB" id="T1B0Z9"/>
<feature type="domain" description="PurM-like N-terminal" evidence="6">
    <location>
        <begin position="7"/>
        <end position="50"/>
    </location>
</feature>
<evidence type="ECO:0000259" key="7">
    <source>
        <dbReference type="Pfam" id="PF02769"/>
    </source>
</evidence>
<dbReference type="InterPro" id="IPR010918">
    <property type="entry name" value="PurM-like_C_dom"/>
</dbReference>
<dbReference type="InterPro" id="IPR036921">
    <property type="entry name" value="PurM-like_N_sf"/>
</dbReference>
<dbReference type="InterPro" id="IPR016188">
    <property type="entry name" value="PurM-like_N"/>
</dbReference>
<dbReference type="SUPFAM" id="SSF56042">
    <property type="entry name" value="PurM C-terminal domain-like"/>
    <property type="match status" value="1"/>
</dbReference>
<accession>T1B0Z9</accession>
<dbReference type="GO" id="GO:0005524">
    <property type="term" value="F:ATP binding"/>
    <property type="evidence" value="ECO:0007669"/>
    <property type="project" value="UniProtKB-KW"/>
</dbReference>
<dbReference type="Gene3D" id="3.90.650.10">
    <property type="entry name" value="PurM-like C-terminal domain"/>
    <property type="match status" value="1"/>
</dbReference>
<feature type="non-terminal residue" evidence="8">
    <location>
        <position position="1"/>
    </location>
</feature>
<sequence>FDLANLDGGILRQILEGGAEVASEAGCAVAGGHSIRSPEPIFGCAVLGRVDPRRMMTNASAQAGDCVFLTKPLGTGVILNSHKAQRVSAEVLAGAVATMRQLNRDAARAMLQAGASSATDVTGFGLLGHVHNLARASSVRVRVRADWLPALPGALDLIA</sequence>
<evidence type="ECO:0000256" key="5">
    <source>
        <dbReference type="ARBA" id="ARBA00023266"/>
    </source>
</evidence>
<dbReference type="SUPFAM" id="SSF55326">
    <property type="entry name" value="PurM N-terminal domain-like"/>
    <property type="match status" value="1"/>
</dbReference>
<dbReference type="GO" id="GO:0005737">
    <property type="term" value="C:cytoplasm"/>
    <property type="evidence" value="ECO:0007669"/>
    <property type="project" value="TreeGrafter"/>
</dbReference>
<dbReference type="GO" id="GO:0004756">
    <property type="term" value="F:selenide, water dikinase activity"/>
    <property type="evidence" value="ECO:0007669"/>
    <property type="project" value="TreeGrafter"/>
</dbReference>
<evidence type="ECO:0000313" key="8">
    <source>
        <dbReference type="EMBL" id="EQD46559.1"/>
    </source>
</evidence>
<organism evidence="8">
    <name type="scientific">mine drainage metagenome</name>
    <dbReference type="NCBI Taxonomy" id="410659"/>
    <lineage>
        <taxon>unclassified sequences</taxon>
        <taxon>metagenomes</taxon>
        <taxon>ecological metagenomes</taxon>
    </lineage>
</organism>